<sequence length="98" mass="10917">MVENISARELDSYVNAPGFMVIDLRTRKEYREGHIKGAVNVPSGEFGRKLPDLNTGLVLYCQRGGMSMAVARELSRKGYRVKTVVGGIRAYRGKNLVK</sequence>
<protein>
    <submittedName>
        <fullName evidence="2">Rhodanese-like domain-containing protein</fullName>
    </submittedName>
</protein>
<feature type="domain" description="Rhodanese" evidence="1">
    <location>
        <begin position="15"/>
        <end position="98"/>
    </location>
</feature>
<dbReference type="EMBL" id="DVGK01000022">
    <property type="protein sequence ID" value="HIR12546.1"/>
    <property type="molecule type" value="Genomic_DNA"/>
</dbReference>
<evidence type="ECO:0000313" key="2">
    <source>
        <dbReference type="EMBL" id="HIR12546.1"/>
    </source>
</evidence>
<name>A0A9D1AAG5_9FIRM</name>
<dbReference type="CDD" id="cd00158">
    <property type="entry name" value="RHOD"/>
    <property type="match status" value="1"/>
</dbReference>
<gene>
    <name evidence="2" type="ORF">IAB31_01325</name>
</gene>
<dbReference type="SMART" id="SM00450">
    <property type="entry name" value="RHOD"/>
    <property type="match status" value="1"/>
</dbReference>
<dbReference type="AlphaFoldDB" id="A0A9D1AAG5"/>
<dbReference type="InterPro" id="IPR036873">
    <property type="entry name" value="Rhodanese-like_dom_sf"/>
</dbReference>
<dbReference type="Pfam" id="PF00581">
    <property type="entry name" value="Rhodanese"/>
    <property type="match status" value="1"/>
</dbReference>
<reference evidence="2" key="1">
    <citation type="submission" date="2020-10" db="EMBL/GenBank/DDBJ databases">
        <authorList>
            <person name="Gilroy R."/>
        </authorList>
    </citation>
    <scope>NUCLEOTIDE SEQUENCE</scope>
    <source>
        <strain evidence="2">ChiSjej4B22-8148</strain>
    </source>
</reference>
<evidence type="ECO:0000259" key="1">
    <source>
        <dbReference type="PROSITE" id="PS50206"/>
    </source>
</evidence>
<reference evidence="2" key="2">
    <citation type="journal article" date="2021" name="PeerJ">
        <title>Extensive microbial diversity within the chicken gut microbiome revealed by metagenomics and culture.</title>
        <authorList>
            <person name="Gilroy R."/>
            <person name="Ravi A."/>
            <person name="Getino M."/>
            <person name="Pursley I."/>
            <person name="Horton D.L."/>
            <person name="Alikhan N.F."/>
            <person name="Baker D."/>
            <person name="Gharbi K."/>
            <person name="Hall N."/>
            <person name="Watson M."/>
            <person name="Adriaenssens E.M."/>
            <person name="Foster-Nyarko E."/>
            <person name="Jarju S."/>
            <person name="Secka A."/>
            <person name="Antonio M."/>
            <person name="Oren A."/>
            <person name="Chaudhuri R.R."/>
            <person name="La Ragione R."/>
            <person name="Hildebrand F."/>
            <person name="Pallen M.J."/>
        </authorList>
    </citation>
    <scope>NUCLEOTIDE SEQUENCE</scope>
    <source>
        <strain evidence="2">ChiSjej4B22-8148</strain>
    </source>
</reference>
<dbReference type="InterPro" id="IPR050229">
    <property type="entry name" value="GlpE_sulfurtransferase"/>
</dbReference>
<dbReference type="Proteomes" id="UP000886757">
    <property type="component" value="Unassembled WGS sequence"/>
</dbReference>
<dbReference type="PANTHER" id="PTHR43031">
    <property type="entry name" value="FAD-DEPENDENT OXIDOREDUCTASE"/>
    <property type="match status" value="1"/>
</dbReference>
<dbReference type="PROSITE" id="PS50206">
    <property type="entry name" value="RHODANESE_3"/>
    <property type="match status" value="1"/>
</dbReference>
<dbReference type="InterPro" id="IPR001763">
    <property type="entry name" value="Rhodanese-like_dom"/>
</dbReference>
<accession>A0A9D1AAG5</accession>
<dbReference type="Gene3D" id="3.40.250.10">
    <property type="entry name" value="Rhodanese-like domain"/>
    <property type="match status" value="1"/>
</dbReference>
<dbReference type="PANTHER" id="PTHR43031:SF1">
    <property type="entry name" value="PYRIDINE NUCLEOTIDE-DISULPHIDE OXIDOREDUCTASE"/>
    <property type="match status" value="1"/>
</dbReference>
<comment type="caution">
    <text evidence="2">The sequence shown here is derived from an EMBL/GenBank/DDBJ whole genome shotgun (WGS) entry which is preliminary data.</text>
</comment>
<evidence type="ECO:0000313" key="3">
    <source>
        <dbReference type="Proteomes" id="UP000886757"/>
    </source>
</evidence>
<proteinExistence type="predicted"/>
<dbReference type="SUPFAM" id="SSF52821">
    <property type="entry name" value="Rhodanese/Cell cycle control phosphatase"/>
    <property type="match status" value="1"/>
</dbReference>
<organism evidence="2 3">
    <name type="scientific">Candidatus Choladousia intestinavium</name>
    <dbReference type="NCBI Taxonomy" id="2840727"/>
    <lineage>
        <taxon>Bacteria</taxon>
        <taxon>Bacillati</taxon>
        <taxon>Bacillota</taxon>
        <taxon>Clostridia</taxon>
        <taxon>Lachnospirales</taxon>
        <taxon>Lachnospiraceae</taxon>
        <taxon>Lachnospiraceae incertae sedis</taxon>
        <taxon>Candidatus Choladousia</taxon>
    </lineage>
</organism>